<evidence type="ECO:0000313" key="1">
    <source>
        <dbReference type="EMBL" id="MCS1396778.1"/>
    </source>
</evidence>
<dbReference type="Proteomes" id="UP001525021">
    <property type="component" value="Unassembled WGS sequence"/>
</dbReference>
<comment type="caution">
    <text evidence="1">The sequence shown here is derived from an EMBL/GenBank/DDBJ whole genome shotgun (WGS) entry which is preliminary data.</text>
</comment>
<gene>
    <name evidence="1" type="ORF">NXZ79_12135</name>
</gene>
<dbReference type="EMBL" id="JANTOO010000012">
    <property type="protein sequence ID" value="MCS1396778.1"/>
    <property type="molecule type" value="Genomic_DNA"/>
</dbReference>
<protein>
    <submittedName>
        <fullName evidence="1">Uncharacterized protein</fullName>
    </submittedName>
</protein>
<keyword evidence="2" id="KW-1185">Reference proteome</keyword>
<sequence>MEGVKFNGLLILQAMKAARASEFAYVNIFPEVIRILARGVIDGQAVMTSKIALEDIVERL</sequence>
<organism evidence="1 2">
    <name type="scientific">Lysinibacillus pinottii</name>
    <dbReference type="NCBI Taxonomy" id="2973932"/>
    <lineage>
        <taxon>Bacteria</taxon>
        <taxon>Bacillati</taxon>
        <taxon>Bacillota</taxon>
        <taxon>Bacilli</taxon>
        <taxon>Bacillales</taxon>
        <taxon>Bacillaceae</taxon>
        <taxon>Lysinibacillus</taxon>
    </lineage>
</organism>
<dbReference type="RefSeq" id="WP_012293961.1">
    <property type="nucleotide sequence ID" value="NZ_JANTOO010000012.1"/>
</dbReference>
<accession>A0ABT2DPF5</accession>
<evidence type="ECO:0000313" key="2">
    <source>
        <dbReference type="Proteomes" id="UP001525021"/>
    </source>
</evidence>
<name>A0ABT2DPF5_9BACI</name>
<proteinExistence type="predicted"/>
<reference evidence="1 2" key="1">
    <citation type="submission" date="2022-08" db="EMBL/GenBank/DDBJ databases">
        <title>Lysinibacillus sequencing.</title>
        <authorList>
            <person name="Dunlap C."/>
        </authorList>
    </citation>
    <scope>NUCLEOTIDE SEQUENCE [LARGE SCALE GENOMIC DNA]</scope>
    <source>
        <strain evidence="1 2">PB211</strain>
    </source>
</reference>